<reference evidence="2" key="1">
    <citation type="submission" date="2019-04" db="EMBL/GenBank/DDBJ databases">
        <title>Sequencing of skin fungus with MAO and IRED activity.</title>
        <authorList>
            <person name="Marsaioli A.J."/>
            <person name="Bonatto J.M.C."/>
            <person name="Reis Junior O."/>
        </authorList>
    </citation>
    <scope>NUCLEOTIDE SEQUENCE</scope>
    <source>
        <strain evidence="2">30M1</strain>
    </source>
</reference>
<dbReference type="OrthoDB" id="3794608at2759"/>
<proteinExistence type="predicted"/>
<keyword evidence="1" id="KW-1133">Transmembrane helix</keyword>
<feature type="transmembrane region" description="Helical" evidence="1">
    <location>
        <begin position="6"/>
        <end position="27"/>
    </location>
</feature>
<keyword evidence="1" id="KW-0812">Transmembrane</keyword>
<name>A0A9P4TEM8_CURKU</name>
<dbReference type="AlphaFoldDB" id="A0A9P4TEM8"/>
<accession>A0A9P4TEM8</accession>
<evidence type="ECO:0000256" key="1">
    <source>
        <dbReference type="SAM" id="Phobius"/>
    </source>
</evidence>
<comment type="caution">
    <text evidence="2">The sequence shown here is derived from an EMBL/GenBank/DDBJ whole genome shotgun (WGS) entry which is preliminary data.</text>
</comment>
<dbReference type="EMBL" id="SWKU01000010">
    <property type="protein sequence ID" value="KAF3002953.1"/>
    <property type="molecule type" value="Genomic_DNA"/>
</dbReference>
<evidence type="ECO:0000313" key="3">
    <source>
        <dbReference type="Proteomes" id="UP000801428"/>
    </source>
</evidence>
<gene>
    <name evidence="2" type="ORF">E8E13_004083</name>
</gene>
<sequence length="107" mass="11832">MGLFIPLMLAIAIFWLAIGVMLAKFLAQKYKGKPWKTNAVDEHYIYGSALNNDRSGTVHSGGYGYGNRGDCVAKGGTILVVAMPQEQSSEPTSVHIQWLIDIYIHFE</sequence>
<dbReference type="Proteomes" id="UP000801428">
    <property type="component" value="Unassembled WGS sequence"/>
</dbReference>
<organism evidence="2 3">
    <name type="scientific">Curvularia kusanoi</name>
    <name type="common">Cochliobolus kusanoi</name>
    <dbReference type="NCBI Taxonomy" id="90978"/>
    <lineage>
        <taxon>Eukaryota</taxon>
        <taxon>Fungi</taxon>
        <taxon>Dikarya</taxon>
        <taxon>Ascomycota</taxon>
        <taxon>Pezizomycotina</taxon>
        <taxon>Dothideomycetes</taxon>
        <taxon>Pleosporomycetidae</taxon>
        <taxon>Pleosporales</taxon>
        <taxon>Pleosporineae</taxon>
        <taxon>Pleosporaceae</taxon>
        <taxon>Curvularia</taxon>
    </lineage>
</organism>
<keyword evidence="3" id="KW-1185">Reference proteome</keyword>
<keyword evidence="1" id="KW-0472">Membrane</keyword>
<evidence type="ECO:0000313" key="2">
    <source>
        <dbReference type="EMBL" id="KAF3002953.1"/>
    </source>
</evidence>
<protein>
    <submittedName>
        <fullName evidence="2">Uncharacterized protein</fullName>
    </submittedName>
</protein>